<dbReference type="Pfam" id="PF21356">
    <property type="entry name" value="Vps27_GAT-like"/>
    <property type="match status" value="1"/>
</dbReference>
<feature type="domain" description="FYVE-type" evidence="11">
    <location>
        <begin position="168"/>
        <end position="228"/>
    </location>
</feature>
<dbReference type="CDD" id="cd16979">
    <property type="entry name" value="VHS_Vps27"/>
    <property type="match status" value="1"/>
</dbReference>
<dbReference type="GO" id="GO:0010008">
    <property type="term" value="C:endosome membrane"/>
    <property type="evidence" value="ECO:0007669"/>
    <property type="project" value="UniProtKB-SubCell"/>
</dbReference>
<evidence type="ECO:0000256" key="10">
    <source>
        <dbReference type="SAM" id="MobiDB-lite"/>
    </source>
</evidence>
<dbReference type="Pfam" id="PF02809">
    <property type="entry name" value="UIM"/>
    <property type="match status" value="2"/>
</dbReference>
<evidence type="ECO:0000259" key="12">
    <source>
        <dbReference type="PROSITE" id="PS50179"/>
    </source>
</evidence>
<dbReference type="InterPro" id="IPR008942">
    <property type="entry name" value="ENTH_VHS"/>
</dbReference>
<organism evidence="13 14">
    <name type="scientific">Syncephalastrum racemosum</name>
    <name type="common">Filamentous fungus</name>
    <dbReference type="NCBI Taxonomy" id="13706"/>
    <lineage>
        <taxon>Eukaryota</taxon>
        <taxon>Fungi</taxon>
        <taxon>Fungi incertae sedis</taxon>
        <taxon>Mucoromycota</taxon>
        <taxon>Mucoromycotina</taxon>
        <taxon>Mucoromycetes</taxon>
        <taxon>Mucorales</taxon>
        <taxon>Syncephalastraceae</taxon>
        <taxon>Syncephalastrum</taxon>
    </lineage>
</organism>
<accession>A0A1X2HF30</accession>
<dbReference type="GO" id="GO:0005769">
    <property type="term" value="C:early endosome"/>
    <property type="evidence" value="ECO:0007669"/>
    <property type="project" value="TreeGrafter"/>
</dbReference>
<dbReference type="InterPro" id="IPR017073">
    <property type="entry name" value="HGS/VPS27"/>
</dbReference>
<dbReference type="Pfam" id="PF00790">
    <property type="entry name" value="VHS"/>
    <property type="match status" value="1"/>
</dbReference>
<dbReference type="PROSITE" id="PS50178">
    <property type="entry name" value="ZF_FYVE"/>
    <property type="match status" value="1"/>
</dbReference>
<dbReference type="InterPro" id="IPR003903">
    <property type="entry name" value="UIM_dom"/>
</dbReference>
<dbReference type="InterPro" id="IPR002014">
    <property type="entry name" value="VHS_dom"/>
</dbReference>
<dbReference type="GO" id="GO:0032456">
    <property type="term" value="P:endocytic recycling"/>
    <property type="evidence" value="ECO:0007669"/>
    <property type="project" value="TreeGrafter"/>
</dbReference>
<evidence type="ECO:0000313" key="13">
    <source>
        <dbReference type="EMBL" id="ORY97527.1"/>
    </source>
</evidence>
<dbReference type="Pfam" id="PF01363">
    <property type="entry name" value="FYVE"/>
    <property type="match status" value="1"/>
</dbReference>
<keyword evidence="7" id="KW-0862">Zinc</keyword>
<feature type="compositionally biased region" description="Basic and acidic residues" evidence="10">
    <location>
        <begin position="272"/>
        <end position="304"/>
    </location>
</feature>
<evidence type="ECO:0000259" key="11">
    <source>
        <dbReference type="PROSITE" id="PS50178"/>
    </source>
</evidence>
<comment type="caution">
    <text evidence="13">The sequence shown here is derived from an EMBL/GenBank/DDBJ whole genome shotgun (WGS) entry which is preliminary data.</text>
</comment>
<feature type="compositionally biased region" description="Polar residues" evidence="10">
    <location>
        <begin position="257"/>
        <end position="269"/>
    </location>
</feature>
<evidence type="ECO:0000256" key="6">
    <source>
        <dbReference type="ARBA" id="ARBA00022771"/>
    </source>
</evidence>
<sequence>MSSWWGPSPFDELIDKATSELIPANQVDLAAQFAICDEIRSKKVNPREAMRAIKRRLEHKNPNVQLATLSLLDACVKNGGNPFVREVASREFMEALTSCLHSPTGCHLEVKKKILDNIQVWALAAGNDPSLSYLTDTYSLLRAEGFAFPPVTDEPNPILLETAAPPEWTDSPVCERCRTAFTMTNRKHHCRNCGGTFCQECSSKTLPLPHLAIDESVRVCYGCYVKLKIAKVSQKASFPPPHPFPSSSNAPKPAASYGSTSSHTRQSQPPIEMDKSQNEDKQFEEDLKKALELSQKEAEWESRRSQYIAQEQSTREEPKPIEQIKEPPPPEEDDPDLAAAIAASLADMHIQPPPVSNRANHDYQAVRSNELSPVETENINLFAVLIERMSQSGHDIASDEQIGQLYTRSGALLPKVVKNLEDVNRKHALFVEMHMKLNRAVQLYDKLLEQRLTSFQHQQHSHHHHHPTQPHQTFQQYQTMTLPSSSNGMYPQAYVPPNRIGYPADLQSNASQFPLTASQNMNRGVNYDDPAGNSANYWTPSRSTTGYPLSGTPQQLPPDAQQHTAAPYQPSPDDKPLIDL</sequence>
<name>A0A1X2HF30_SYNRA</name>
<evidence type="ECO:0000256" key="5">
    <source>
        <dbReference type="ARBA" id="ARBA00022753"/>
    </source>
</evidence>
<feature type="compositionally biased region" description="Low complexity" evidence="10">
    <location>
        <begin position="245"/>
        <end position="256"/>
    </location>
</feature>
<feature type="compositionally biased region" description="Basic and acidic residues" evidence="10">
    <location>
        <begin position="313"/>
        <end position="325"/>
    </location>
</feature>
<dbReference type="OrthoDB" id="957735at2759"/>
<dbReference type="Gene3D" id="1.20.5.1940">
    <property type="match status" value="1"/>
</dbReference>
<keyword evidence="4" id="KW-0479">Metal-binding</keyword>
<dbReference type="InterPro" id="IPR017455">
    <property type="entry name" value="Znf_FYVE-rel"/>
</dbReference>
<keyword evidence="8" id="KW-0472">Membrane</keyword>
<evidence type="ECO:0000256" key="7">
    <source>
        <dbReference type="ARBA" id="ARBA00022833"/>
    </source>
</evidence>
<dbReference type="Gene3D" id="1.25.40.90">
    <property type="match status" value="1"/>
</dbReference>
<dbReference type="SUPFAM" id="SSF48464">
    <property type="entry name" value="ENTH/VHS domain"/>
    <property type="match status" value="1"/>
</dbReference>
<dbReference type="Proteomes" id="UP000242180">
    <property type="component" value="Unassembled WGS sequence"/>
</dbReference>
<dbReference type="STRING" id="13706.A0A1X2HF30"/>
<feature type="region of interest" description="Disordered" evidence="10">
    <location>
        <begin position="455"/>
        <end position="474"/>
    </location>
</feature>
<evidence type="ECO:0000256" key="9">
    <source>
        <dbReference type="PROSITE-ProRule" id="PRU00091"/>
    </source>
</evidence>
<evidence type="ECO:0000256" key="8">
    <source>
        <dbReference type="PIRNR" id="PIRNR036956"/>
    </source>
</evidence>
<dbReference type="AlphaFoldDB" id="A0A1X2HF30"/>
<comment type="subunit">
    <text evidence="8">Component of the ESCRT-0 complex composed of HSE1 and VPS27.</text>
</comment>
<proteinExistence type="inferred from homology"/>
<dbReference type="SUPFAM" id="SSF57903">
    <property type="entry name" value="FYVE/PHD zinc finger"/>
    <property type="match status" value="1"/>
</dbReference>
<protein>
    <recommendedName>
        <fullName evidence="3 8">Vacuolar protein sorting-associated protein 27</fullName>
    </recommendedName>
</protein>
<comment type="similarity">
    <text evidence="2 8">Belongs to the VPS27 family.</text>
</comment>
<dbReference type="EMBL" id="MCGN01000004">
    <property type="protein sequence ID" value="ORY97527.1"/>
    <property type="molecule type" value="Genomic_DNA"/>
</dbReference>
<evidence type="ECO:0000313" key="14">
    <source>
        <dbReference type="Proteomes" id="UP000242180"/>
    </source>
</evidence>
<dbReference type="PIRSF" id="PIRSF036956">
    <property type="entry name" value="Hrs_Vps27"/>
    <property type="match status" value="1"/>
</dbReference>
<gene>
    <name evidence="13" type="ORF">BCR43DRAFT_489928</name>
</gene>
<keyword evidence="5 8" id="KW-0967">Endosome</keyword>
<comment type="subcellular location">
    <subcellularLocation>
        <location evidence="1 8">Endosome membrane</location>
        <topology evidence="1 8">Peripheral membrane protein</topology>
        <orientation evidence="1 8">Cytoplasmic side</orientation>
    </subcellularLocation>
</comment>
<feature type="region of interest" description="Disordered" evidence="10">
    <location>
        <begin position="521"/>
        <end position="580"/>
    </location>
</feature>
<dbReference type="GO" id="GO:0043130">
    <property type="term" value="F:ubiquitin binding"/>
    <property type="evidence" value="ECO:0007669"/>
    <property type="project" value="InterPro"/>
</dbReference>
<dbReference type="Gene3D" id="6.10.140.100">
    <property type="match status" value="1"/>
</dbReference>
<dbReference type="InParanoid" id="A0A1X2HF30"/>
<dbReference type="GO" id="GO:0035091">
    <property type="term" value="F:phosphatidylinositol binding"/>
    <property type="evidence" value="ECO:0007669"/>
    <property type="project" value="InterPro"/>
</dbReference>
<comment type="function">
    <text evidence="8">Component of the ESCRT-0 complex which is the sorting receptor for ubiquitinated cargo proteins at the multivesicular body (MVB) and recruits ESCRT-I to the MVB outer membrane.</text>
</comment>
<keyword evidence="14" id="KW-1185">Reference proteome</keyword>
<dbReference type="PANTHER" id="PTHR46275:SF1">
    <property type="entry name" value="HEPATOCYTE GROWTH FACTOR-REGULATED TYROSINE KINASE SUBSTRATE"/>
    <property type="match status" value="1"/>
</dbReference>
<feature type="region of interest" description="Disordered" evidence="10">
    <location>
        <begin position="235"/>
        <end position="335"/>
    </location>
</feature>
<dbReference type="InterPro" id="IPR000306">
    <property type="entry name" value="Znf_FYVE"/>
</dbReference>
<keyword evidence="6 9" id="KW-0863">Zinc-finger</keyword>
<dbReference type="SMART" id="SM00288">
    <property type="entry name" value="VHS"/>
    <property type="match status" value="1"/>
</dbReference>
<dbReference type="Gene3D" id="3.30.40.10">
    <property type="entry name" value="Zinc/RING finger domain, C3HC4 (zinc finger)"/>
    <property type="match status" value="1"/>
</dbReference>
<dbReference type="SMART" id="SM00064">
    <property type="entry name" value="FYVE"/>
    <property type="match status" value="1"/>
</dbReference>
<dbReference type="InterPro" id="IPR013083">
    <property type="entry name" value="Znf_RING/FYVE/PHD"/>
</dbReference>
<evidence type="ECO:0000256" key="4">
    <source>
        <dbReference type="ARBA" id="ARBA00022723"/>
    </source>
</evidence>
<dbReference type="OMA" id="HTWGGNT"/>
<feature type="compositionally biased region" description="Basic residues" evidence="10">
    <location>
        <begin position="459"/>
        <end position="468"/>
    </location>
</feature>
<dbReference type="GO" id="GO:0007034">
    <property type="term" value="P:vacuolar transport"/>
    <property type="evidence" value="ECO:0007669"/>
    <property type="project" value="UniProtKB-ARBA"/>
</dbReference>
<dbReference type="FunCoup" id="A0A1X2HF30">
    <property type="interactions" value="120"/>
</dbReference>
<dbReference type="PROSITE" id="PS50179">
    <property type="entry name" value="VHS"/>
    <property type="match status" value="1"/>
</dbReference>
<evidence type="ECO:0000256" key="2">
    <source>
        <dbReference type="ARBA" id="ARBA00008597"/>
    </source>
</evidence>
<dbReference type="InterPro" id="IPR049425">
    <property type="entry name" value="Vps27_GAT-like"/>
</dbReference>
<evidence type="ECO:0000256" key="1">
    <source>
        <dbReference type="ARBA" id="ARBA00004125"/>
    </source>
</evidence>
<feature type="domain" description="VHS" evidence="12">
    <location>
        <begin position="28"/>
        <end position="149"/>
    </location>
</feature>
<evidence type="ECO:0000256" key="3">
    <source>
        <dbReference type="ARBA" id="ARBA00017753"/>
    </source>
</evidence>
<dbReference type="GO" id="GO:0031623">
    <property type="term" value="P:receptor internalization"/>
    <property type="evidence" value="ECO:0007669"/>
    <property type="project" value="TreeGrafter"/>
</dbReference>
<dbReference type="InterPro" id="IPR011011">
    <property type="entry name" value="Znf_FYVE_PHD"/>
</dbReference>
<reference evidence="13 14" key="1">
    <citation type="submission" date="2016-07" db="EMBL/GenBank/DDBJ databases">
        <title>Pervasive Adenine N6-methylation of Active Genes in Fungi.</title>
        <authorList>
            <consortium name="DOE Joint Genome Institute"/>
            <person name="Mondo S.J."/>
            <person name="Dannebaum R.O."/>
            <person name="Kuo R.C."/>
            <person name="Labutti K."/>
            <person name="Haridas S."/>
            <person name="Kuo A."/>
            <person name="Salamov A."/>
            <person name="Ahrendt S.R."/>
            <person name="Lipzen A."/>
            <person name="Sullivan W."/>
            <person name="Andreopoulos W.B."/>
            <person name="Clum A."/>
            <person name="Lindquist E."/>
            <person name="Daum C."/>
            <person name="Ramamoorthy G.K."/>
            <person name="Gryganskyi A."/>
            <person name="Culley D."/>
            <person name="Magnuson J.K."/>
            <person name="James T.Y."/>
            <person name="O'Malley M.A."/>
            <person name="Stajich J.E."/>
            <person name="Spatafora J.W."/>
            <person name="Visel A."/>
            <person name="Grigoriev I.V."/>
        </authorList>
    </citation>
    <scope>NUCLEOTIDE SEQUENCE [LARGE SCALE GENOMIC DNA]</scope>
    <source>
        <strain evidence="13 14">NRRL 2496</strain>
    </source>
</reference>
<dbReference type="GO" id="GO:0008270">
    <property type="term" value="F:zinc ion binding"/>
    <property type="evidence" value="ECO:0007669"/>
    <property type="project" value="UniProtKB-KW"/>
</dbReference>
<dbReference type="SMART" id="SM00726">
    <property type="entry name" value="UIM"/>
    <property type="match status" value="2"/>
</dbReference>
<feature type="compositionally biased region" description="Polar residues" evidence="10">
    <location>
        <begin position="533"/>
        <end position="554"/>
    </location>
</feature>
<dbReference type="PANTHER" id="PTHR46275">
    <property type="entry name" value="HEPATOCYTE GROWTH FACTOR-REGULATED TYROSINE KINASE SUBSTRATE"/>
    <property type="match status" value="1"/>
</dbReference>